<dbReference type="RefSeq" id="XP_013413004.1">
    <property type="nucleotide sequence ID" value="XM_013557550.1"/>
</dbReference>
<dbReference type="Proteomes" id="UP000085678">
    <property type="component" value="Unplaced"/>
</dbReference>
<proteinExistence type="predicted"/>
<dbReference type="KEGG" id="lak:106175505"/>
<sequence length="149" mass="16832">MWKRGIAFALIGLAVFSVTPQPITEVELQANKYAKFGGPVTLRCGFDGTDFTIQYISWTKIYAGAKRRVFVYEFSPLPFYNQSYNDLKGRAFLQYELGSGAMLDSISQPLSHYTSFQPESESAPNDELLPTKTDVEPHFKQNTQSTVDR</sequence>
<evidence type="ECO:0000313" key="4">
    <source>
        <dbReference type="RefSeq" id="XP_013413004.1"/>
    </source>
</evidence>
<dbReference type="AlphaFoldDB" id="A0A1S3JSJ2"/>
<dbReference type="GeneID" id="106175505"/>
<dbReference type="InterPro" id="IPR036179">
    <property type="entry name" value="Ig-like_dom_sf"/>
</dbReference>
<feature type="chain" id="PRO_5010363380" evidence="2">
    <location>
        <begin position="21"/>
        <end position="149"/>
    </location>
</feature>
<evidence type="ECO:0000256" key="2">
    <source>
        <dbReference type="SAM" id="SignalP"/>
    </source>
</evidence>
<evidence type="ECO:0000313" key="3">
    <source>
        <dbReference type="Proteomes" id="UP000085678"/>
    </source>
</evidence>
<feature type="signal peptide" evidence="2">
    <location>
        <begin position="1"/>
        <end position="20"/>
    </location>
</feature>
<dbReference type="InParanoid" id="A0A1S3JSJ2"/>
<protein>
    <submittedName>
        <fullName evidence="4">Uncharacterized protein LOC106175505</fullName>
    </submittedName>
</protein>
<dbReference type="SUPFAM" id="SSF48726">
    <property type="entry name" value="Immunoglobulin"/>
    <property type="match status" value="1"/>
</dbReference>
<accession>A0A1S3JSJ2</accession>
<keyword evidence="3" id="KW-1185">Reference proteome</keyword>
<gene>
    <name evidence="4" type="primary">LOC106175505</name>
</gene>
<name>A0A1S3JSJ2_LINAN</name>
<feature type="region of interest" description="Disordered" evidence="1">
    <location>
        <begin position="114"/>
        <end position="149"/>
    </location>
</feature>
<keyword evidence="2" id="KW-0732">Signal</keyword>
<reference evidence="4" key="1">
    <citation type="submission" date="2025-08" db="UniProtKB">
        <authorList>
            <consortium name="RefSeq"/>
        </authorList>
    </citation>
    <scope>IDENTIFICATION</scope>
    <source>
        <tissue evidence="4">Gonads</tissue>
    </source>
</reference>
<organism evidence="3 4">
    <name type="scientific">Lingula anatina</name>
    <name type="common">Brachiopod</name>
    <name type="synonym">Lingula unguis</name>
    <dbReference type="NCBI Taxonomy" id="7574"/>
    <lineage>
        <taxon>Eukaryota</taxon>
        <taxon>Metazoa</taxon>
        <taxon>Spiralia</taxon>
        <taxon>Lophotrochozoa</taxon>
        <taxon>Brachiopoda</taxon>
        <taxon>Linguliformea</taxon>
        <taxon>Lingulata</taxon>
        <taxon>Lingulida</taxon>
        <taxon>Linguloidea</taxon>
        <taxon>Lingulidae</taxon>
        <taxon>Lingula</taxon>
    </lineage>
</organism>
<feature type="compositionally biased region" description="Polar residues" evidence="1">
    <location>
        <begin position="114"/>
        <end position="123"/>
    </location>
</feature>
<feature type="compositionally biased region" description="Polar residues" evidence="1">
    <location>
        <begin position="140"/>
        <end position="149"/>
    </location>
</feature>
<evidence type="ECO:0000256" key="1">
    <source>
        <dbReference type="SAM" id="MobiDB-lite"/>
    </source>
</evidence>